<sequence length="269" mass="28722">MNARFSMSRKKALLVTALATIVAAVLPGSAQAGGGGNHDQPNHWGVITRNTIGSPVAELRDGPYGSFGVKGRFARPPYGQGSLGIEVADKSTSLTPPSEVVDFGNEVDFYGDPVLGLKQLGFHVFQTSENVSYGAPNTNMPNIRFEINPNLTAAPTTTFASMVWVPPSPLVVDQWSPYLDATTTGTWFLTGNAGTVTGCGQPSHCSFQQLMTALNDGGAKPIIYTVGVSKGRDFMWIGAVDGLRINRCTYDFERTGVKALCGHDQHPWA</sequence>
<evidence type="ECO:0008006" key="4">
    <source>
        <dbReference type="Google" id="ProtNLM"/>
    </source>
</evidence>
<evidence type="ECO:0000313" key="3">
    <source>
        <dbReference type="Proteomes" id="UP000657574"/>
    </source>
</evidence>
<dbReference type="EMBL" id="BMQA01000167">
    <property type="protein sequence ID" value="GGJ72989.1"/>
    <property type="molecule type" value="Genomic_DNA"/>
</dbReference>
<feature type="chain" id="PRO_5037271860" description="Secreted protein" evidence="1">
    <location>
        <begin position="33"/>
        <end position="269"/>
    </location>
</feature>
<comment type="caution">
    <text evidence="2">The sequence shown here is derived from an EMBL/GenBank/DDBJ whole genome shotgun (WGS) entry which is preliminary data.</text>
</comment>
<evidence type="ECO:0000256" key="1">
    <source>
        <dbReference type="SAM" id="SignalP"/>
    </source>
</evidence>
<keyword evidence="3" id="KW-1185">Reference proteome</keyword>
<gene>
    <name evidence="2" type="ORF">GCM10010121_099490</name>
</gene>
<keyword evidence="1" id="KW-0732">Signal</keyword>
<accession>A0A917UPL9</accession>
<reference evidence="2" key="1">
    <citation type="journal article" date="2014" name="Int. J. Syst. Evol. Microbiol.">
        <title>Complete genome sequence of Corynebacterium casei LMG S-19264T (=DSM 44701T), isolated from a smear-ripened cheese.</title>
        <authorList>
            <consortium name="US DOE Joint Genome Institute (JGI-PGF)"/>
            <person name="Walter F."/>
            <person name="Albersmeier A."/>
            <person name="Kalinowski J."/>
            <person name="Ruckert C."/>
        </authorList>
    </citation>
    <scope>NUCLEOTIDE SEQUENCE</scope>
    <source>
        <strain evidence="2">JCM 3086</strain>
    </source>
</reference>
<name>A0A917UPL9_9ACTN</name>
<organism evidence="2 3">
    <name type="scientific">Streptomyces brasiliensis</name>
    <dbReference type="NCBI Taxonomy" id="1954"/>
    <lineage>
        <taxon>Bacteria</taxon>
        <taxon>Bacillati</taxon>
        <taxon>Actinomycetota</taxon>
        <taxon>Actinomycetes</taxon>
        <taxon>Kitasatosporales</taxon>
        <taxon>Streptomycetaceae</taxon>
        <taxon>Streptomyces</taxon>
    </lineage>
</organism>
<evidence type="ECO:0000313" key="2">
    <source>
        <dbReference type="EMBL" id="GGJ72989.1"/>
    </source>
</evidence>
<feature type="signal peptide" evidence="1">
    <location>
        <begin position="1"/>
        <end position="32"/>
    </location>
</feature>
<reference evidence="2" key="2">
    <citation type="submission" date="2020-09" db="EMBL/GenBank/DDBJ databases">
        <authorList>
            <person name="Sun Q."/>
            <person name="Ohkuma M."/>
        </authorList>
    </citation>
    <scope>NUCLEOTIDE SEQUENCE</scope>
    <source>
        <strain evidence="2">JCM 3086</strain>
    </source>
</reference>
<proteinExistence type="predicted"/>
<dbReference type="AlphaFoldDB" id="A0A917UPL9"/>
<dbReference type="Proteomes" id="UP000657574">
    <property type="component" value="Unassembled WGS sequence"/>
</dbReference>
<protein>
    <recommendedName>
        <fullName evidence="4">Secreted protein</fullName>
    </recommendedName>
</protein>